<dbReference type="AlphaFoldDB" id="A0A9D1JZD5"/>
<dbReference type="EMBL" id="DVJQ01000065">
    <property type="protein sequence ID" value="HIS74873.1"/>
    <property type="molecule type" value="Genomic_DNA"/>
</dbReference>
<gene>
    <name evidence="7" type="ORF">IAA86_07620</name>
</gene>
<dbReference type="PANTHER" id="PTHR30161:SF1">
    <property type="entry name" value="FLAGELLAR BIOSYNTHESIS PROTEIN FLHA-RELATED"/>
    <property type="match status" value="1"/>
</dbReference>
<reference evidence="7" key="1">
    <citation type="submission" date="2020-10" db="EMBL/GenBank/DDBJ databases">
        <authorList>
            <person name="Gilroy R."/>
        </authorList>
    </citation>
    <scope>NUCLEOTIDE SEQUENCE</scope>
    <source>
        <strain evidence="7">CHK152-2871</strain>
    </source>
</reference>
<keyword evidence="5" id="KW-1133">Transmembrane helix</keyword>
<evidence type="ECO:0000256" key="1">
    <source>
        <dbReference type="ARBA" id="ARBA00004651"/>
    </source>
</evidence>
<reference evidence="7" key="2">
    <citation type="journal article" date="2021" name="PeerJ">
        <title>Extensive microbial diversity within the chicken gut microbiome revealed by metagenomics and culture.</title>
        <authorList>
            <person name="Gilroy R."/>
            <person name="Ravi A."/>
            <person name="Getino M."/>
            <person name="Pursley I."/>
            <person name="Horton D.L."/>
            <person name="Alikhan N.F."/>
            <person name="Baker D."/>
            <person name="Gharbi K."/>
            <person name="Hall N."/>
            <person name="Watson M."/>
            <person name="Adriaenssens E.M."/>
            <person name="Foster-Nyarko E."/>
            <person name="Jarju S."/>
            <person name="Secka A."/>
            <person name="Antonio M."/>
            <person name="Oren A."/>
            <person name="Chaudhuri R.R."/>
            <person name="La Ragione R."/>
            <person name="Hildebrand F."/>
            <person name="Pallen M.J."/>
        </authorList>
    </citation>
    <scope>NUCLEOTIDE SEQUENCE</scope>
    <source>
        <strain evidence="7">CHK152-2871</strain>
    </source>
</reference>
<evidence type="ECO:0000256" key="5">
    <source>
        <dbReference type="ARBA" id="ARBA00022989"/>
    </source>
</evidence>
<dbReference type="Gene3D" id="3.40.30.60">
    <property type="entry name" value="FHIPEP family, domain 1"/>
    <property type="match status" value="1"/>
</dbReference>
<proteinExistence type="inferred from homology"/>
<comment type="subcellular location">
    <subcellularLocation>
        <location evidence="1">Cell membrane</location>
        <topology evidence="1">Multi-pass membrane protein</topology>
    </subcellularLocation>
</comment>
<sequence length="483" mass="56415">MFKPTRQEFTIKVCPCDEVTLLENTLNSMTKEGWDLYSIYEADNGSKLVYNCIFVREVENFYDEAEFEDILGFKTQMEKMLYSKEQPYELCLNIQKKIRERRAKIEEIKKFLESAKDDEREFLNEEISKEIDKLNNLKKQLKSLLSPSKMVQNLGVERLSINLSEELYLLNNGQSEQNLLAQTIKARQELTSELGYIIPKVQFVENPELEENAFTISIHAVPVASSKAYLGHVMFFEDELNLEKYPKNSIKTKDPLTNRKVVWIEENACKDFWAKGITPCEYVVEYLKHYAITHVNEIFSYNDMNRYIELVSEHNSFLIDSILGDFISVSELKYIFCSLIRERVSVKDVVFIFEKINDFSDDSTKTDLLEKLRTALCHQISWSCANEDKQIFGYEVSEEIIQMLQNESYEESDGVVKIDGTKFSKFKKELKNIFSNEQKVVLVAPQHYRQLLFVLISQIYTDITVICPEEISSEFELKILGQI</sequence>
<evidence type="ECO:0000256" key="6">
    <source>
        <dbReference type="ARBA" id="ARBA00023136"/>
    </source>
</evidence>
<name>A0A9D1JZD5_9BACT</name>
<organism evidence="7 8">
    <name type="scientific">Candidatus Galligastranaerophilus intestinavium</name>
    <dbReference type="NCBI Taxonomy" id="2840836"/>
    <lineage>
        <taxon>Bacteria</taxon>
        <taxon>Candidatus Galligastranaerophilus</taxon>
    </lineage>
</organism>
<dbReference type="InterPro" id="IPR042194">
    <property type="entry name" value="FHIPEP_1"/>
</dbReference>
<accession>A0A9D1JZD5</accession>
<dbReference type="InterPro" id="IPR001712">
    <property type="entry name" value="T3SS_FHIPEP"/>
</dbReference>
<comment type="caution">
    <text evidence="7">The sequence shown here is derived from an EMBL/GenBank/DDBJ whole genome shotgun (WGS) entry which is preliminary data.</text>
</comment>
<evidence type="ECO:0000256" key="4">
    <source>
        <dbReference type="ARBA" id="ARBA00022692"/>
    </source>
</evidence>
<dbReference type="PANTHER" id="PTHR30161">
    <property type="entry name" value="FLAGELLAR EXPORT PROTEIN, MEMBRANE FLHA SUBUNIT-RELATED"/>
    <property type="match status" value="1"/>
</dbReference>
<dbReference type="Proteomes" id="UP000886865">
    <property type="component" value="Unassembled WGS sequence"/>
</dbReference>
<protein>
    <submittedName>
        <fullName evidence="7">FHIPEP family type III secretion protein</fullName>
    </submittedName>
</protein>
<dbReference type="GO" id="GO:0009306">
    <property type="term" value="P:protein secretion"/>
    <property type="evidence" value="ECO:0007669"/>
    <property type="project" value="InterPro"/>
</dbReference>
<dbReference type="Gene3D" id="1.10.8.540">
    <property type="entry name" value="FHIPEP family, domain 3"/>
    <property type="match status" value="1"/>
</dbReference>
<dbReference type="GO" id="GO:0044780">
    <property type="term" value="P:bacterial-type flagellum assembly"/>
    <property type="evidence" value="ECO:0007669"/>
    <property type="project" value="TreeGrafter"/>
</dbReference>
<dbReference type="InterPro" id="IPR042193">
    <property type="entry name" value="FHIPEP_3"/>
</dbReference>
<keyword evidence="6" id="KW-0472">Membrane</keyword>
<keyword evidence="3" id="KW-1003">Cell membrane</keyword>
<evidence type="ECO:0000313" key="8">
    <source>
        <dbReference type="Proteomes" id="UP000886865"/>
    </source>
</evidence>
<keyword evidence="4" id="KW-0812">Transmembrane</keyword>
<comment type="similarity">
    <text evidence="2">Belongs to the FHIPEP (flagella/HR/invasion proteins export pore) family.</text>
</comment>
<evidence type="ECO:0000313" key="7">
    <source>
        <dbReference type="EMBL" id="HIS74873.1"/>
    </source>
</evidence>
<dbReference type="Pfam" id="PF00771">
    <property type="entry name" value="FHIPEP"/>
    <property type="match status" value="1"/>
</dbReference>
<dbReference type="GO" id="GO:0005886">
    <property type="term" value="C:plasma membrane"/>
    <property type="evidence" value="ECO:0007669"/>
    <property type="project" value="UniProtKB-SubCell"/>
</dbReference>
<evidence type="ECO:0000256" key="2">
    <source>
        <dbReference type="ARBA" id="ARBA00008835"/>
    </source>
</evidence>
<evidence type="ECO:0000256" key="3">
    <source>
        <dbReference type="ARBA" id="ARBA00022475"/>
    </source>
</evidence>